<dbReference type="OrthoDB" id="129664at2"/>
<protein>
    <submittedName>
        <fullName evidence="1">Uncharacterized protein</fullName>
    </submittedName>
</protein>
<organism evidence="1 2">
    <name type="scientific">Treponema berlinense</name>
    <dbReference type="NCBI Taxonomy" id="225004"/>
    <lineage>
        <taxon>Bacteria</taxon>
        <taxon>Pseudomonadati</taxon>
        <taxon>Spirochaetota</taxon>
        <taxon>Spirochaetia</taxon>
        <taxon>Spirochaetales</taxon>
        <taxon>Treponemataceae</taxon>
        <taxon>Treponema</taxon>
    </lineage>
</organism>
<keyword evidence="2" id="KW-1185">Reference proteome</keyword>
<dbReference type="AlphaFoldDB" id="A0A1T4KJY5"/>
<gene>
    <name evidence="1" type="ORF">SAMN02745152_00190</name>
</gene>
<sequence>MCRKCGKKIEISEIYRNTLCPVCGADLHSCINCRFYSPESHFGCKETVEELVADKERSNFCEYFSVNKGDFAGTDGFSQKSQEARSAFNSLFGN</sequence>
<dbReference type="RefSeq" id="WP_078929934.1">
    <property type="nucleotide sequence ID" value="NZ_CAMCOW010000060.1"/>
</dbReference>
<dbReference type="STRING" id="225004.SAMN02745152_00190"/>
<accession>A0A1T4KJY5</accession>
<evidence type="ECO:0000313" key="2">
    <source>
        <dbReference type="Proteomes" id="UP000190395"/>
    </source>
</evidence>
<proteinExistence type="predicted"/>
<dbReference type="Proteomes" id="UP000190395">
    <property type="component" value="Unassembled WGS sequence"/>
</dbReference>
<evidence type="ECO:0000313" key="1">
    <source>
        <dbReference type="EMBL" id="SJZ42696.1"/>
    </source>
</evidence>
<name>A0A1T4KJY5_9SPIR</name>
<reference evidence="1 2" key="1">
    <citation type="submission" date="2017-02" db="EMBL/GenBank/DDBJ databases">
        <authorList>
            <person name="Peterson S.W."/>
        </authorList>
    </citation>
    <scope>NUCLEOTIDE SEQUENCE [LARGE SCALE GENOMIC DNA]</scope>
    <source>
        <strain evidence="1 2">ATCC BAA-909</strain>
    </source>
</reference>
<dbReference type="GeneID" id="303366470"/>
<dbReference type="EMBL" id="FUXC01000001">
    <property type="protein sequence ID" value="SJZ42696.1"/>
    <property type="molecule type" value="Genomic_DNA"/>
</dbReference>